<feature type="transmembrane region" description="Helical" evidence="1">
    <location>
        <begin position="12"/>
        <end position="34"/>
    </location>
</feature>
<feature type="transmembrane region" description="Helical" evidence="1">
    <location>
        <begin position="107"/>
        <end position="127"/>
    </location>
</feature>
<accession>A0A0J8VHQ2</accession>
<evidence type="ECO:0000256" key="1">
    <source>
        <dbReference type="SAM" id="Phobius"/>
    </source>
</evidence>
<dbReference type="AlphaFoldDB" id="A0A0J8VHQ2"/>
<dbReference type="Proteomes" id="UP000240481">
    <property type="component" value="Unassembled WGS sequence"/>
</dbReference>
<name>A0A0J8VHQ2_9GAMM</name>
<dbReference type="InterPro" id="IPR021354">
    <property type="entry name" value="DUF2975"/>
</dbReference>
<feature type="transmembrane region" description="Helical" evidence="1">
    <location>
        <begin position="63"/>
        <end position="87"/>
    </location>
</feature>
<protein>
    <submittedName>
        <fullName evidence="2">DUF2975 domain-containing protein</fullName>
    </submittedName>
</protein>
<dbReference type="RefSeq" id="WP_048896956.1">
    <property type="nucleotide sequence ID" value="NZ_AP024852.1"/>
</dbReference>
<dbReference type="OrthoDB" id="8479187at2"/>
<dbReference type="EMBL" id="PYLZ01000001">
    <property type="protein sequence ID" value="PSW26778.1"/>
    <property type="molecule type" value="Genomic_DNA"/>
</dbReference>
<reference evidence="2 3" key="1">
    <citation type="submission" date="2018-01" db="EMBL/GenBank/DDBJ databases">
        <title>Whole genome sequencing of Histamine producing bacteria.</title>
        <authorList>
            <person name="Butler K."/>
        </authorList>
    </citation>
    <scope>NUCLEOTIDE SEQUENCE [LARGE SCALE GENOMIC DNA]</scope>
    <source>
        <strain evidence="2 3">DSM 24669</strain>
    </source>
</reference>
<gene>
    <name evidence="2" type="ORF">C9I94_01995</name>
</gene>
<comment type="caution">
    <text evidence="2">The sequence shown here is derived from an EMBL/GenBank/DDBJ whole genome shotgun (WGS) entry which is preliminary data.</text>
</comment>
<organism evidence="2 3">
    <name type="scientific">Photobacterium swingsii</name>
    <dbReference type="NCBI Taxonomy" id="680026"/>
    <lineage>
        <taxon>Bacteria</taxon>
        <taxon>Pseudomonadati</taxon>
        <taxon>Pseudomonadota</taxon>
        <taxon>Gammaproteobacteria</taxon>
        <taxon>Vibrionales</taxon>
        <taxon>Vibrionaceae</taxon>
        <taxon>Photobacterium</taxon>
    </lineage>
</organism>
<dbReference type="STRING" id="680026.AB733_00080"/>
<keyword evidence="3" id="KW-1185">Reference proteome</keyword>
<keyword evidence="1" id="KW-0472">Membrane</keyword>
<evidence type="ECO:0000313" key="3">
    <source>
        <dbReference type="Proteomes" id="UP000240481"/>
    </source>
</evidence>
<keyword evidence="1" id="KW-0812">Transmembrane</keyword>
<evidence type="ECO:0000313" key="2">
    <source>
        <dbReference type="EMBL" id="PSW26778.1"/>
    </source>
</evidence>
<proteinExistence type="predicted"/>
<feature type="transmembrane region" description="Helical" evidence="1">
    <location>
        <begin position="147"/>
        <end position="167"/>
    </location>
</feature>
<sequence length="177" mass="20154">MSQLSISRFSRKLLILFWFSLIFVAVLNTAFWFIPTLVGESFDWLTVTFPVEVTLPLPVMRSLLGFIPSMFSPFLTMALLWQLIVLFRLYEQGAIFERKNVDCYKKLSYLLIASPFASIFSDVLVSLALTLDDKGFKLSTEANDADITMMVIGLIVRVIAVVMERAVELHEESELTI</sequence>
<dbReference type="Pfam" id="PF11188">
    <property type="entry name" value="DUF2975"/>
    <property type="match status" value="1"/>
</dbReference>
<keyword evidence="1" id="KW-1133">Transmembrane helix</keyword>